<dbReference type="GO" id="GO:0005886">
    <property type="term" value="C:plasma membrane"/>
    <property type="evidence" value="ECO:0007669"/>
    <property type="project" value="UniProtKB-SubCell"/>
</dbReference>
<dbReference type="OrthoDB" id="10042731at2759"/>
<dbReference type="Ensembl" id="ENSAMXT00005012976.1">
    <property type="protein sequence ID" value="ENSAMXP00005011674.1"/>
    <property type="gene ID" value="ENSAMXG00005006394.1"/>
</dbReference>
<keyword evidence="10" id="KW-0325">Glycoprotein</keyword>
<evidence type="ECO:0000256" key="8">
    <source>
        <dbReference type="ARBA" id="ARBA00023139"/>
    </source>
</evidence>
<evidence type="ECO:0000256" key="4">
    <source>
        <dbReference type="ARBA" id="ARBA00022692"/>
    </source>
</evidence>
<reference evidence="17 20" key="1">
    <citation type="submission" date="2021-07" db="EMBL/GenBank/DDBJ databases">
        <authorList>
            <person name="Imarazene B."/>
            <person name="Zahm M."/>
            <person name="Klopp C."/>
            <person name="Cabau C."/>
            <person name="Beille S."/>
            <person name="Jouanno E."/>
            <person name="Castinel A."/>
            <person name="Lluch J."/>
            <person name="Gil L."/>
            <person name="Kuchtly C."/>
            <person name="Lopez Roques C."/>
            <person name="Donnadieu C."/>
            <person name="Parrinello H."/>
            <person name="Journot L."/>
            <person name="Du K."/>
            <person name="Schartl M."/>
            <person name="Retaux S."/>
            <person name="Guiguen Y."/>
        </authorList>
    </citation>
    <scope>NUCLEOTIDE SEQUENCE [LARGE SCALE GENOMIC DNA]</scope>
    <source>
        <strain evidence="17">Pach_M1</strain>
        <tissue evidence="17">Testis</tissue>
    </source>
</reference>
<proteinExistence type="inferred from homology"/>
<evidence type="ECO:0000256" key="1">
    <source>
        <dbReference type="ARBA" id="ARBA00004651"/>
    </source>
</evidence>
<dbReference type="PROSITE" id="PS50262">
    <property type="entry name" value="G_PROTEIN_RECEP_F1_2"/>
    <property type="match status" value="1"/>
</dbReference>
<dbReference type="PANTHER" id="PTHR22750">
    <property type="entry name" value="G-PROTEIN COUPLED RECEPTOR"/>
    <property type="match status" value="1"/>
</dbReference>
<feature type="transmembrane region" description="Helical" evidence="15">
    <location>
        <begin position="83"/>
        <end position="110"/>
    </location>
</feature>
<name>A0A8B9J9H6_ASTMX</name>
<feature type="transmembrane region" description="Helical" evidence="15">
    <location>
        <begin position="159"/>
        <end position="182"/>
    </location>
</feature>
<dbReference type="Proteomes" id="UP000694621">
    <property type="component" value="Unplaced"/>
</dbReference>
<feature type="compositionally biased region" description="Polar residues" evidence="14">
    <location>
        <begin position="1"/>
        <end position="15"/>
    </location>
</feature>
<evidence type="ECO:0000256" key="9">
    <source>
        <dbReference type="ARBA" id="ARBA00023170"/>
    </source>
</evidence>
<gene>
    <name evidence="17" type="primary">GPR12</name>
    <name evidence="17" type="ORF">AMEX_G20424</name>
</gene>
<dbReference type="SUPFAM" id="SSF81321">
    <property type="entry name" value="Family A G protein-coupled receptor-like"/>
    <property type="match status" value="1"/>
</dbReference>
<protein>
    <submittedName>
        <fullName evidence="18">G protein-coupled receptor 12</fullName>
    </submittedName>
    <submittedName>
        <fullName evidence="17">G-protein coupled receptor 12-like</fullName>
    </submittedName>
</protein>
<reference evidence="18" key="2">
    <citation type="submission" date="2025-05" db="UniProtKB">
        <authorList>
            <consortium name="Ensembl"/>
        </authorList>
    </citation>
    <scope>IDENTIFICATION</scope>
</reference>
<keyword evidence="11 13" id="KW-0807">Transducer</keyword>
<dbReference type="InterPro" id="IPR000276">
    <property type="entry name" value="GPCR_Rhodpsn"/>
</dbReference>
<evidence type="ECO:0000313" key="19">
    <source>
        <dbReference type="Proteomes" id="UP000694621"/>
    </source>
</evidence>
<dbReference type="InterPro" id="IPR000723">
    <property type="entry name" value="GPR_3/6/12_orphan"/>
</dbReference>
<feature type="domain" description="G-protein coupled receptors family 1 profile" evidence="16">
    <location>
        <begin position="63"/>
        <end position="304"/>
    </location>
</feature>
<feature type="transmembrane region" description="Helical" evidence="15">
    <location>
        <begin position="49"/>
        <end position="71"/>
    </location>
</feature>
<keyword evidence="3" id="KW-0597">Phosphoprotein</keyword>
<dbReference type="Proteomes" id="UP000752171">
    <property type="component" value="Unassembled WGS sequence"/>
</dbReference>
<dbReference type="EMBL" id="JAICCE010000017">
    <property type="protein sequence ID" value="KAG9265942.1"/>
    <property type="molecule type" value="Genomic_DNA"/>
</dbReference>
<organism evidence="18 19">
    <name type="scientific">Astyanax mexicanus</name>
    <name type="common">Blind cave fish</name>
    <name type="synonym">Astyanax fasciatus mexicanus</name>
    <dbReference type="NCBI Taxonomy" id="7994"/>
    <lineage>
        <taxon>Eukaryota</taxon>
        <taxon>Metazoa</taxon>
        <taxon>Chordata</taxon>
        <taxon>Craniata</taxon>
        <taxon>Vertebrata</taxon>
        <taxon>Euteleostomi</taxon>
        <taxon>Actinopterygii</taxon>
        <taxon>Neopterygii</taxon>
        <taxon>Teleostei</taxon>
        <taxon>Ostariophysi</taxon>
        <taxon>Characiformes</taxon>
        <taxon>Characoidei</taxon>
        <taxon>Acestrorhamphidae</taxon>
        <taxon>Acestrorhamphinae</taxon>
        <taxon>Astyanax</taxon>
    </lineage>
</organism>
<evidence type="ECO:0000256" key="7">
    <source>
        <dbReference type="ARBA" id="ARBA00023136"/>
    </source>
</evidence>
<sequence>MSTHLPNASSSSTPTVPDAPGGRNASSAPPTDATTAAAAAGASVPVNPWDVALCVAGTLVSCENALVIALVAHAPAPRAPAFVLIASLAFADLLAGLGLVLNFAVAYAVAEPGVASLLSAGLLISAFSASVLNVLAITVDRYLSLYGALTYHTERAATFTYAVVALAWLTSALLGSLPALGWNCLEDEATCSVCRPVNKSNAAALAVSFLLVFALILQLYLQICKIAFRHAQQIAVQRHFMSASHAASTTKGVSTLSAILGTFALCWVPFAMYSLVADTRYPAVYTYATALPAICSSIINPIIYAFRNPDIQRSLRLACCGCLPYSFASRPRTPSDV</sequence>
<feature type="transmembrane region" description="Helical" evidence="15">
    <location>
        <begin position="116"/>
        <end position="139"/>
    </location>
</feature>
<feature type="transmembrane region" description="Helical" evidence="15">
    <location>
        <begin position="284"/>
        <end position="306"/>
    </location>
</feature>
<feature type="transmembrane region" description="Helical" evidence="15">
    <location>
        <begin position="202"/>
        <end position="221"/>
    </location>
</feature>
<dbReference type="InterPro" id="IPR017452">
    <property type="entry name" value="GPCR_Rhodpsn_7TM"/>
</dbReference>
<evidence type="ECO:0000256" key="10">
    <source>
        <dbReference type="ARBA" id="ARBA00023180"/>
    </source>
</evidence>
<keyword evidence="4 13" id="KW-0812">Transmembrane</keyword>
<feature type="transmembrane region" description="Helical" evidence="15">
    <location>
        <begin position="253"/>
        <end position="272"/>
    </location>
</feature>
<evidence type="ECO:0000256" key="12">
    <source>
        <dbReference type="ARBA" id="ARBA00023288"/>
    </source>
</evidence>
<evidence type="ECO:0000256" key="6">
    <source>
        <dbReference type="ARBA" id="ARBA00023040"/>
    </source>
</evidence>
<keyword evidence="5 15" id="KW-1133">Transmembrane helix</keyword>
<dbReference type="PRINTS" id="PR00644">
    <property type="entry name" value="GPRORPHANR"/>
</dbReference>
<keyword evidence="9 13" id="KW-0675">Receptor</keyword>
<evidence type="ECO:0000259" key="16">
    <source>
        <dbReference type="PROSITE" id="PS50262"/>
    </source>
</evidence>
<accession>A0A8B9J9H6</accession>
<evidence type="ECO:0000256" key="5">
    <source>
        <dbReference type="ARBA" id="ARBA00022989"/>
    </source>
</evidence>
<dbReference type="OMA" id="WVPFAMY"/>
<comment type="subcellular location">
    <subcellularLocation>
        <location evidence="1">Cell membrane</location>
        <topology evidence="1">Multi-pass membrane protein</topology>
    </subcellularLocation>
</comment>
<keyword evidence="12" id="KW-0449">Lipoprotein</keyword>
<dbReference type="AlphaFoldDB" id="A0A8B9J9H6"/>
<dbReference type="PRINTS" id="PR00237">
    <property type="entry name" value="GPCRRHODOPSN"/>
</dbReference>
<evidence type="ECO:0000256" key="13">
    <source>
        <dbReference type="RuleBase" id="RU000688"/>
    </source>
</evidence>
<dbReference type="GO" id="GO:0004930">
    <property type="term" value="F:G protein-coupled receptor activity"/>
    <property type="evidence" value="ECO:0007669"/>
    <property type="project" value="UniProtKB-KW"/>
</dbReference>
<evidence type="ECO:0000256" key="11">
    <source>
        <dbReference type="ARBA" id="ARBA00023224"/>
    </source>
</evidence>
<evidence type="ECO:0000256" key="14">
    <source>
        <dbReference type="SAM" id="MobiDB-lite"/>
    </source>
</evidence>
<keyword evidence="7 15" id="KW-0472">Membrane</keyword>
<dbReference type="Gene3D" id="1.20.1070.10">
    <property type="entry name" value="Rhodopsin 7-helix transmembrane proteins"/>
    <property type="match status" value="1"/>
</dbReference>
<keyword evidence="8" id="KW-0564">Palmitate</keyword>
<feature type="region of interest" description="Disordered" evidence="14">
    <location>
        <begin position="1"/>
        <end position="32"/>
    </location>
</feature>
<evidence type="ECO:0000256" key="2">
    <source>
        <dbReference type="ARBA" id="ARBA00022475"/>
    </source>
</evidence>
<comment type="similarity">
    <text evidence="13">Belongs to the G-protein coupled receptor 1 family.</text>
</comment>
<evidence type="ECO:0000313" key="20">
    <source>
        <dbReference type="Proteomes" id="UP000752171"/>
    </source>
</evidence>
<evidence type="ECO:0000313" key="17">
    <source>
        <dbReference type="EMBL" id="KAG9265942.1"/>
    </source>
</evidence>
<dbReference type="PROSITE" id="PS00237">
    <property type="entry name" value="G_PROTEIN_RECEP_F1_1"/>
    <property type="match status" value="1"/>
</dbReference>
<keyword evidence="6 13" id="KW-0297">G-protein coupled receptor</keyword>
<evidence type="ECO:0000256" key="3">
    <source>
        <dbReference type="ARBA" id="ARBA00022553"/>
    </source>
</evidence>
<evidence type="ECO:0000313" key="18">
    <source>
        <dbReference type="Ensembl" id="ENSAMXP00005011674.1"/>
    </source>
</evidence>
<keyword evidence="2" id="KW-1003">Cell membrane</keyword>
<dbReference type="Pfam" id="PF00001">
    <property type="entry name" value="7tm_1"/>
    <property type="match status" value="1"/>
</dbReference>
<evidence type="ECO:0000256" key="15">
    <source>
        <dbReference type="SAM" id="Phobius"/>
    </source>
</evidence>